<comment type="catalytic activity">
    <reaction evidence="6">
        <text>P(1),P(4)-bis(5'-adenosyl) tetraphosphate + H2O = 2 ADP + 2 H(+)</text>
        <dbReference type="Rhea" id="RHEA:24252"/>
        <dbReference type="ChEBI" id="CHEBI:15377"/>
        <dbReference type="ChEBI" id="CHEBI:15378"/>
        <dbReference type="ChEBI" id="CHEBI:58141"/>
        <dbReference type="ChEBI" id="CHEBI:456216"/>
        <dbReference type="EC" id="3.6.1.41"/>
    </reaction>
</comment>
<dbReference type="EC" id="3.6.1.41" evidence="1"/>
<feature type="domain" description="HD/PDEase" evidence="7">
    <location>
        <begin position="11"/>
        <end position="139"/>
    </location>
</feature>
<keyword evidence="3" id="KW-0547">Nucleotide-binding</keyword>
<feature type="non-terminal residue" evidence="8">
    <location>
        <position position="186"/>
    </location>
</feature>
<dbReference type="InterPro" id="IPR051094">
    <property type="entry name" value="Diverse_Catalytic_Enzymes"/>
</dbReference>
<evidence type="ECO:0000256" key="4">
    <source>
        <dbReference type="ARBA" id="ARBA00022801"/>
    </source>
</evidence>
<evidence type="ECO:0000256" key="2">
    <source>
        <dbReference type="ARBA" id="ARBA00022723"/>
    </source>
</evidence>
<dbReference type="InterPro" id="IPR005249">
    <property type="entry name" value="YqeK"/>
</dbReference>
<protein>
    <recommendedName>
        <fullName evidence="1">bis(5'-nucleosyl)-tetraphosphatase (symmetrical)</fullName>
        <ecNumber evidence="1">3.6.1.41</ecNumber>
    </recommendedName>
</protein>
<dbReference type="InterPro" id="IPR003607">
    <property type="entry name" value="HD/PDEase_dom"/>
</dbReference>
<evidence type="ECO:0000256" key="5">
    <source>
        <dbReference type="ARBA" id="ARBA00023004"/>
    </source>
</evidence>
<dbReference type="InterPro" id="IPR006674">
    <property type="entry name" value="HD_domain"/>
</dbReference>
<dbReference type="SMART" id="SM00471">
    <property type="entry name" value="HDc"/>
    <property type="match status" value="1"/>
</dbReference>
<dbReference type="PANTHER" id="PTHR35795">
    <property type="entry name" value="SLR1885 PROTEIN"/>
    <property type="match status" value="1"/>
</dbReference>
<accession>A0A1V1NRM7</accession>
<comment type="caution">
    <text evidence="8">The sequence shown here is derived from an EMBL/GenBank/DDBJ whole genome shotgun (WGS) entry which is preliminary data.</text>
</comment>
<dbReference type="Pfam" id="PF01966">
    <property type="entry name" value="HD"/>
    <property type="match status" value="1"/>
</dbReference>
<sequence>MMLQEKLQKELSPKRYQHSLRVAREAVLLAQITGFDTQKAQIGGLLHDCAKHLEDNQLIAIAQQMGYTISKQEQEIPHLLHAPVGAWFARIHYGIVDPEILQAISRHALGGPEPSLLDQIVYTADFMEPNRVHTPSFSKKFQSVLQNNFHQAVIIVIKEKLRRLKATGRQPHPYTQKFLWCIENLD</sequence>
<dbReference type="Gene3D" id="1.10.3210.10">
    <property type="entry name" value="Hypothetical protein af1432"/>
    <property type="match status" value="1"/>
</dbReference>
<dbReference type="GO" id="GO:0008803">
    <property type="term" value="F:bis(5'-nucleosyl)-tetraphosphatase (symmetrical) activity"/>
    <property type="evidence" value="ECO:0007669"/>
    <property type="project" value="UniProtKB-EC"/>
</dbReference>
<dbReference type="GO" id="GO:0000166">
    <property type="term" value="F:nucleotide binding"/>
    <property type="evidence" value="ECO:0007669"/>
    <property type="project" value="UniProtKB-KW"/>
</dbReference>
<dbReference type="NCBIfam" id="TIGR00277">
    <property type="entry name" value="HDIG"/>
    <property type="match status" value="1"/>
</dbReference>
<dbReference type="NCBIfam" id="TIGR00488">
    <property type="entry name" value="bis(5'-nucleosyl)-tetraphosphatase (symmetrical) YqeK"/>
    <property type="match status" value="1"/>
</dbReference>
<dbReference type="SUPFAM" id="SSF109604">
    <property type="entry name" value="HD-domain/PDEase-like"/>
    <property type="match status" value="1"/>
</dbReference>
<dbReference type="InterPro" id="IPR006675">
    <property type="entry name" value="HDIG_dom"/>
</dbReference>
<dbReference type="CDD" id="cd00077">
    <property type="entry name" value="HDc"/>
    <property type="match status" value="1"/>
</dbReference>
<keyword evidence="5" id="KW-0408">Iron</keyword>
<evidence type="ECO:0000256" key="6">
    <source>
        <dbReference type="ARBA" id="ARBA00049417"/>
    </source>
</evidence>
<dbReference type="PANTHER" id="PTHR35795:SF1">
    <property type="entry name" value="BIS(5'-NUCLEOSYL)-TETRAPHOSPHATASE, SYMMETRICAL"/>
    <property type="match status" value="1"/>
</dbReference>
<organism evidence="8 9">
    <name type="scientific">Candidatus Magnetoglobus multicellularis str. Araruama</name>
    <dbReference type="NCBI Taxonomy" id="890399"/>
    <lineage>
        <taxon>Bacteria</taxon>
        <taxon>Pseudomonadati</taxon>
        <taxon>Thermodesulfobacteriota</taxon>
        <taxon>Desulfobacteria</taxon>
        <taxon>Desulfobacterales</taxon>
        <taxon>Desulfobacteraceae</taxon>
        <taxon>Candidatus Magnetoglobus</taxon>
    </lineage>
</organism>
<evidence type="ECO:0000313" key="8">
    <source>
        <dbReference type="EMBL" id="ETR65252.1"/>
    </source>
</evidence>
<evidence type="ECO:0000313" key="9">
    <source>
        <dbReference type="Proteomes" id="UP000189670"/>
    </source>
</evidence>
<proteinExistence type="predicted"/>
<dbReference type="AlphaFoldDB" id="A0A1V1NRM7"/>
<name>A0A1V1NRM7_9BACT</name>
<keyword evidence="4 8" id="KW-0378">Hydrolase</keyword>
<reference evidence="9" key="1">
    <citation type="submission" date="2012-11" db="EMBL/GenBank/DDBJ databases">
        <authorList>
            <person name="Lucero-Rivera Y.E."/>
            <person name="Tovar-Ramirez D."/>
        </authorList>
    </citation>
    <scope>NUCLEOTIDE SEQUENCE [LARGE SCALE GENOMIC DNA]</scope>
    <source>
        <strain evidence="9">Araruama</strain>
    </source>
</reference>
<evidence type="ECO:0000259" key="7">
    <source>
        <dbReference type="SMART" id="SM00471"/>
    </source>
</evidence>
<dbReference type="EMBL" id="ATBP01003024">
    <property type="protein sequence ID" value="ETR65252.1"/>
    <property type="molecule type" value="Genomic_DNA"/>
</dbReference>
<gene>
    <name evidence="8" type="ORF">OMM_14552</name>
</gene>
<keyword evidence="2" id="KW-0479">Metal-binding</keyword>
<dbReference type="GO" id="GO:0046872">
    <property type="term" value="F:metal ion binding"/>
    <property type="evidence" value="ECO:0007669"/>
    <property type="project" value="UniProtKB-KW"/>
</dbReference>
<evidence type="ECO:0000256" key="3">
    <source>
        <dbReference type="ARBA" id="ARBA00022741"/>
    </source>
</evidence>
<dbReference type="Proteomes" id="UP000189670">
    <property type="component" value="Unassembled WGS sequence"/>
</dbReference>
<evidence type="ECO:0000256" key="1">
    <source>
        <dbReference type="ARBA" id="ARBA00012506"/>
    </source>
</evidence>